<proteinExistence type="predicted"/>
<accession>A0A8X6NYZ6</accession>
<protein>
    <submittedName>
        <fullName evidence="1">Uncharacterized protein</fullName>
    </submittedName>
</protein>
<dbReference type="AlphaFoldDB" id="A0A8X6NYZ6"/>
<sequence length="100" mass="11287">MGVLRGLPSGENTGHEVTIMVTERINTPHFPRELNEPFVLSGAQGPSAEINNSSNQEQKIRENKCFSPLSIGFSHQRRSEEKKIILYESKRVKLLSCFDT</sequence>
<dbReference type="Proteomes" id="UP000887013">
    <property type="component" value="Unassembled WGS sequence"/>
</dbReference>
<evidence type="ECO:0000313" key="2">
    <source>
        <dbReference type="Proteomes" id="UP000887013"/>
    </source>
</evidence>
<organism evidence="1 2">
    <name type="scientific">Nephila pilipes</name>
    <name type="common">Giant wood spider</name>
    <name type="synonym">Nephila maculata</name>
    <dbReference type="NCBI Taxonomy" id="299642"/>
    <lineage>
        <taxon>Eukaryota</taxon>
        <taxon>Metazoa</taxon>
        <taxon>Ecdysozoa</taxon>
        <taxon>Arthropoda</taxon>
        <taxon>Chelicerata</taxon>
        <taxon>Arachnida</taxon>
        <taxon>Araneae</taxon>
        <taxon>Araneomorphae</taxon>
        <taxon>Entelegynae</taxon>
        <taxon>Araneoidea</taxon>
        <taxon>Nephilidae</taxon>
        <taxon>Nephila</taxon>
    </lineage>
</organism>
<reference evidence="1" key="1">
    <citation type="submission" date="2020-08" db="EMBL/GenBank/DDBJ databases">
        <title>Multicomponent nature underlies the extraordinary mechanical properties of spider dragline silk.</title>
        <authorList>
            <person name="Kono N."/>
            <person name="Nakamura H."/>
            <person name="Mori M."/>
            <person name="Yoshida Y."/>
            <person name="Ohtoshi R."/>
            <person name="Malay A.D."/>
            <person name="Moran D.A.P."/>
            <person name="Tomita M."/>
            <person name="Numata K."/>
            <person name="Arakawa K."/>
        </authorList>
    </citation>
    <scope>NUCLEOTIDE SEQUENCE</scope>
</reference>
<keyword evidence="2" id="KW-1185">Reference proteome</keyword>
<dbReference type="EMBL" id="BMAW01109703">
    <property type="protein sequence ID" value="GFT39735.1"/>
    <property type="molecule type" value="Genomic_DNA"/>
</dbReference>
<gene>
    <name evidence="1" type="ORF">NPIL_56311</name>
</gene>
<evidence type="ECO:0000313" key="1">
    <source>
        <dbReference type="EMBL" id="GFT39735.1"/>
    </source>
</evidence>
<comment type="caution">
    <text evidence="1">The sequence shown here is derived from an EMBL/GenBank/DDBJ whole genome shotgun (WGS) entry which is preliminary data.</text>
</comment>
<name>A0A8X6NYZ6_NEPPI</name>